<dbReference type="InterPro" id="IPR014001">
    <property type="entry name" value="Helicase_ATP-bd"/>
</dbReference>
<dbReference type="SUPFAM" id="SSF52540">
    <property type="entry name" value="P-loop containing nucleoside triphosphate hydrolases"/>
    <property type="match status" value="1"/>
</dbReference>
<keyword evidence="3 6" id="KW-0347">Helicase</keyword>
<dbReference type="OrthoDB" id="10259843at2759"/>
<dbReference type="CDD" id="cd18787">
    <property type="entry name" value="SF2_C_DEAD"/>
    <property type="match status" value="1"/>
</dbReference>
<dbReference type="Pfam" id="PF00271">
    <property type="entry name" value="Helicase_C"/>
    <property type="match status" value="1"/>
</dbReference>
<keyword evidence="13" id="KW-1185">Reference proteome</keyword>
<gene>
    <name evidence="12" type="ORF">cgd6_4830</name>
</gene>
<comment type="similarity">
    <text evidence="6">Belongs to the DEAD box helicase family.</text>
</comment>
<keyword evidence="1 6" id="KW-0547">Nucleotide-binding</keyword>
<dbReference type="GeneID" id="3375917"/>
<sequence>TVWRRRECITVKADINYLFEGEIKRREKIKMWSSLELSRPLLKALSDLNFVEATLIQKEVIPLALSGRDIMAEAETGSGKTAAFLLPALERLLRSPYVRNSRVSSLGRVGGAVGTKVLVLLPSRELAMQCFGVLESLTKYCPVITRAVVTGGMNIQQQERILKCQPHIVIATPGRILDMLLNTLSIQLELLEIIILDEADRLLDMGFRQECLEILKYSSRTRQTMLFSATLSRSVTDLALLALNNPCKVSTVGLKSGIKSVGSSGESELLSITGLSSTLEQEFLEITKEEEREGALFYILNKIFTKRVIVFFQTKKEAHRCAILGNIFGLSSTELHGFLPQEKRLENFSKFKSGQVDILFASELAARGLDVQDVSAVINFTIPLEASRYIHRVGRTARIGSKGNCITIYTRSERSQLKALMKQVLRAGNKSSVAGRDTKENVSSIMKKRTLATNNINQWVEKISNSEKQVKDAIKADITEKELRIAEMQVNKAQNILLHKKDIESRPRKKWIKSKKEKDLTRESAKKDLLKSCSSLIGQHSAFNQVKNTLQNDLKSSNKTVTNKNKKRKLSQK</sequence>
<evidence type="ECO:0000313" key="12">
    <source>
        <dbReference type="EMBL" id="EAK90172.1"/>
    </source>
</evidence>
<dbReference type="InterPro" id="IPR027417">
    <property type="entry name" value="P-loop_NTPase"/>
</dbReference>
<dbReference type="CDD" id="cd17947">
    <property type="entry name" value="DEADc_DDX27"/>
    <property type="match status" value="1"/>
</dbReference>
<dbReference type="PANTHER" id="PTHR47959:SF1">
    <property type="entry name" value="ATP-DEPENDENT RNA HELICASE DBPA"/>
    <property type="match status" value="1"/>
</dbReference>
<dbReference type="GO" id="GO:0003724">
    <property type="term" value="F:RNA helicase activity"/>
    <property type="evidence" value="ECO:0007669"/>
    <property type="project" value="InterPro"/>
</dbReference>
<dbReference type="SMART" id="SM00490">
    <property type="entry name" value="HELICc"/>
    <property type="match status" value="1"/>
</dbReference>
<keyword evidence="2 6" id="KW-0378">Hydrolase</keyword>
<evidence type="ECO:0000259" key="9">
    <source>
        <dbReference type="PROSITE" id="PS51192"/>
    </source>
</evidence>
<dbReference type="InterPro" id="IPR001650">
    <property type="entry name" value="Helicase_C-like"/>
</dbReference>
<proteinExistence type="inferred from homology"/>
<feature type="compositionally biased region" description="Basic residues" evidence="8">
    <location>
        <begin position="564"/>
        <end position="573"/>
    </location>
</feature>
<feature type="non-terminal residue" evidence="12">
    <location>
        <position position="1"/>
    </location>
</feature>
<feature type="domain" description="Helicase ATP-binding" evidence="9">
    <location>
        <begin position="61"/>
        <end position="249"/>
    </location>
</feature>
<dbReference type="Pfam" id="PF00270">
    <property type="entry name" value="DEAD"/>
    <property type="match status" value="1"/>
</dbReference>
<evidence type="ECO:0000256" key="8">
    <source>
        <dbReference type="SAM" id="MobiDB-lite"/>
    </source>
</evidence>
<accession>Q5CWJ4</accession>
<dbReference type="PANTHER" id="PTHR47959">
    <property type="entry name" value="ATP-DEPENDENT RNA HELICASE RHLE-RELATED"/>
    <property type="match status" value="1"/>
</dbReference>
<feature type="domain" description="Helicase C-terminal" evidence="10">
    <location>
        <begin position="278"/>
        <end position="441"/>
    </location>
</feature>
<dbReference type="RefSeq" id="XP_627810.1">
    <property type="nucleotide sequence ID" value="XM_627810.1"/>
</dbReference>
<evidence type="ECO:0000256" key="7">
    <source>
        <dbReference type="SAM" id="Coils"/>
    </source>
</evidence>
<evidence type="ECO:0000256" key="3">
    <source>
        <dbReference type="ARBA" id="ARBA00022806"/>
    </source>
</evidence>
<dbReference type="GO" id="GO:0005524">
    <property type="term" value="F:ATP binding"/>
    <property type="evidence" value="ECO:0007669"/>
    <property type="project" value="UniProtKB-KW"/>
</dbReference>
<dbReference type="FunCoup" id="Q5CWJ4">
    <property type="interactions" value="212"/>
</dbReference>
<dbReference type="InterPro" id="IPR011545">
    <property type="entry name" value="DEAD/DEAH_box_helicase_dom"/>
</dbReference>
<dbReference type="PROSITE" id="PS51195">
    <property type="entry name" value="Q_MOTIF"/>
    <property type="match status" value="1"/>
</dbReference>
<dbReference type="SMART" id="SM00487">
    <property type="entry name" value="DEXDc"/>
    <property type="match status" value="1"/>
</dbReference>
<feature type="coiled-coil region" evidence="7">
    <location>
        <begin position="456"/>
        <end position="496"/>
    </location>
</feature>
<dbReference type="GO" id="GO:0003676">
    <property type="term" value="F:nucleic acid binding"/>
    <property type="evidence" value="ECO:0007669"/>
    <property type="project" value="InterPro"/>
</dbReference>
<evidence type="ECO:0000256" key="1">
    <source>
        <dbReference type="ARBA" id="ARBA00022741"/>
    </source>
</evidence>
<dbReference type="KEGG" id="cpv:cgd6_4830"/>
<dbReference type="OMA" id="MIDPPKQ"/>
<protein>
    <submittedName>
        <fullName evidence="12">Drs1p, eIF4a-1-family RNA SFII helicase</fullName>
    </submittedName>
</protein>
<organism evidence="12 13">
    <name type="scientific">Cryptosporidium parvum (strain Iowa II)</name>
    <dbReference type="NCBI Taxonomy" id="353152"/>
    <lineage>
        <taxon>Eukaryota</taxon>
        <taxon>Sar</taxon>
        <taxon>Alveolata</taxon>
        <taxon>Apicomplexa</taxon>
        <taxon>Conoidasida</taxon>
        <taxon>Coccidia</taxon>
        <taxon>Eucoccidiorida</taxon>
        <taxon>Eimeriorina</taxon>
        <taxon>Cryptosporidiidae</taxon>
        <taxon>Cryptosporidium</taxon>
    </lineage>
</organism>
<dbReference type="InParanoid" id="Q5CWJ4"/>
<evidence type="ECO:0000313" key="13">
    <source>
        <dbReference type="Proteomes" id="UP000006726"/>
    </source>
</evidence>
<evidence type="ECO:0000256" key="5">
    <source>
        <dbReference type="PROSITE-ProRule" id="PRU00552"/>
    </source>
</evidence>
<dbReference type="Gene3D" id="3.40.50.300">
    <property type="entry name" value="P-loop containing nucleotide triphosphate hydrolases"/>
    <property type="match status" value="2"/>
</dbReference>
<feature type="region of interest" description="Disordered" evidence="8">
    <location>
        <begin position="550"/>
        <end position="573"/>
    </location>
</feature>
<dbReference type="AlphaFoldDB" id="Q5CWJ4"/>
<evidence type="ECO:0000256" key="6">
    <source>
        <dbReference type="RuleBase" id="RU000492"/>
    </source>
</evidence>
<feature type="domain" description="DEAD-box RNA helicase Q" evidence="11">
    <location>
        <begin position="30"/>
        <end position="58"/>
    </location>
</feature>
<dbReference type="PROSITE" id="PS51194">
    <property type="entry name" value="HELICASE_CTER"/>
    <property type="match status" value="1"/>
</dbReference>
<keyword evidence="4 6" id="KW-0067">ATP-binding</keyword>
<dbReference type="STRING" id="353152.Q5CWJ4"/>
<feature type="short sequence motif" description="Q motif" evidence="5">
    <location>
        <begin position="30"/>
        <end position="58"/>
    </location>
</feature>
<evidence type="ECO:0000259" key="10">
    <source>
        <dbReference type="PROSITE" id="PS51194"/>
    </source>
</evidence>
<dbReference type="EMBL" id="AAEE01000002">
    <property type="protein sequence ID" value="EAK90172.1"/>
    <property type="molecule type" value="Genomic_DNA"/>
</dbReference>
<dbReference type="GO" id="GO:0016787">
    <property type="term" value="F:hydrolase activity"/>
    <property type="evidence" value="ECO:0007669"/>
    <property type="project" value="UniProtKB-KW"/>
</dbReference>
<dbReference type="InterPro" id="IPR014014">
    <property type="entry name" value="RNA_helicase_DEAD_Q_motif"/>
</dbReference>
<dbReference type="GO" id="GO:0005829">
    <property type="term" value="C:cytosol"/>
    <property type="evidence" value="ECO:0007669"/>
    <property type="project" value="TreeGrafter"/>
</dbReference>
<dbReference type="Proteomes" id="UP000006726">
    <property type="component" value="Chromosome 6"/>
</dbReference>
<evidence type="ECO:0000256" key="2">
    <source>
        <dbReference type="ARBA" id="ARBA00022801"/>
    </source>
</evidence>
<evidence type="ECO:0000256" key="4">
    <source>
        <dbReference type="ARBA" id="ARBA00022840"/>
    </source>
</evidence>
<dbReference type="InterPro" id="IPR000629">
    <property type="entry name" value="RNA-helicase_DEAD-box_CS"/>
</dbReference>
<dbReference type="PROSITE" id="PS00039">
    <property type="entry name" value="DEAD_ATP_HELICASE"/>
    <property type="match status" value="1"/>
</dbReference>
<dbReference type="InterPro" id="IPR050079">
    <property type="entry name" value="DEAD_box_RNA_helicase"/>
</dbReference>
<comment type="caution">
    <text evidence="12">The sequence shown here is derived from an EMBL/GenBank/DDBJ whole genome shotgun (WGS) entry which is preliminary data.</text>
</comment>
<dbReference type="PROSITE" id="PS51192">
    <property type="entry name" value="HELICASE_ATP_BIND_1"/>
    <property type="match status" value="1"/>
</dbReference>
<reference evidence="12 13" key="1">
    <citation type="journal article" date="2004" name="Science">
        <title>Complete genome sequence of the apicomplexan, Cryptosporidium parvum.</title>
        <authorList>
            <person name="Abrahamsen M.S."/>
            <person name="Templeton T.J."/>
            <person name="Enomoto S."/>
            <person name="Abrahante J.E."/>
            <person name="Zhu G."/>
            <person name="Lancto C.A."/>
            <person name="Deng M."/>
            <person name="Liu C."/>
            <person name="Widmer G."/>
            <person name="Tzipori S."/>
            <person name="Buck G.A."/>
            <person name="Xu P."/>
            <person name="Bankier A.T."/>
            <person name="Dear P.H."/>
            <person name="Konfortov B.A."/>
            <person name="Spriggs H.F."/>
            <person name="Iyer L."/>
            <person name="Anantharaman V."/>
            <person name="Aravind L."/>
            <person name="Kapur V."/>
        </authorList>
    </citation>
    <scope>NUCLEOTIDE SEQUENCE [LARGE SCALE GENOMIC DNA]</scope>
    <source>
        <strain evidence="13">Iowa II</strain>
    </source>
</reference>
<name>Q5CWJ4_CRYPI</name>
<evidence type="ECO:0000259" key="11">
    <source>
        <dbReference type="PROSITE" id="PS51195"/>
    </source>
</evidence>
<keyword evidence="7" id="KW-0175">Coiled coil</keyword>